<evidence type="ECO:0000256" key="2">
    <source>
        <dbReference type="ARBA" id="ARBA00004718"/>
    </source>
</evidence>
<keyword evidence="5" id="KW-0479">Metal-binding</keyword>
<evidence type="ECO:0000256" key="1">
    <source>
        <dbReference type="ARBA" id="ARBA00004123"/>
    </source>
</evidence>
<keyword evidence="6 10" id="KW-0863">Zinc-finger</keyword>
<evidence type="ECO:0000313" key="13">
    <source>
        <dbReference type="EMBL" id="MDI1489662.1"/>
    </source>
</evidence>
<evidence type="ECO:0000256" key="10">
    <source>
        <dbReference type="PROSITE-ProRule" id="PRU00452"/>
    </source>
</evidence>
<dbReference type="Gene3D" id="3.30.40.10">
    <property type="entry name" value="Zinc/RING finger domain, C3HC4 (zinc finger)"/>
    <property type="match status" value="1"/>
</dbReference>
<keyword evidence="14" id="KW-1185">Reference proteome</keyword>
<feature type="region of interest" description="Disordered" evidence="11">
    <location>
        <begin position="238"/>
        <end position="273"/>
    </location>
</feature>
<dbReference type="InterPro" id="IPR004181">
    <property type="entry name" value="Znf_MIZ"/>
</dbReference>
<dbReference type="GO" id="GO:0008270">
    <property type="term" value="F:zinc ion binding"/>
    <property type="evidence" value="ECO:0007669"/>
    <property type="project" value="UniProtKB-KW"/>
</dbReference>
<feature type="domain" description="SP-RING-type" evidence="12">
    <location>
        <begin position="269"/>
        <end position="368"/>
    </location>
</feature>
<feature type="region of interest" description="Disordered" evidence="11">
    <location>
        <begin position="154"/>
        <end position="191"/>
    </location>
</feature>
<keyword evidence="8" id="KW-0862">Zinc</keyword>
<gene>
    <name evidence="13" type="ORF">OHK93_000860</name>
</gene>
<dbReference type="SUPFAM" id="SSF57850">
    <property type="entry name" value="RING/U-box"/>
    <property type="match status" value="1"/>
</dbReference>
<proteinExistence type="inferred from homology"/>
<feature type="region of interest" description="Disordered" evidence="11">
    <location>
        <begin position="1"/>
        <end position="33"/>
    </location>
</feature>
<keyword evidence="9" id="KW-0539">Nucleus</keyword>
<dbReference type="InterPro" id="IPR026846">
    <property type="entry name" value="Nse2(Mms21)"/>
</dbReference>
<dbReference type="PANTHER" id="PTHR21330:SF1">
    <property type="entry name" value="E3 SUMO-PROTEIN LIGASE NSE2"/>
    <property type="match status" value="1"/>
</dbReference>
<keyword evidence="4" id="KW-0808">Transferase</keyword>
<evidence type="ECO:0000313" key="14">
    <source>
        <dbReference type="Proteomes" id="UP001161017"/>
    </source>
</evidence>
<organism evidence="13 14">
    <name type="scientific">Ramalina farinacea</name>
    <dbReference type="NCBI Taxonomy" id="258253"/>
    <lineage>
        <taxon>Eukaryota</taxon>
        <taxon>Fungi</taxon>
        <taxon>Dikarya</taxon>
        <taxon>Ascomycota</taxon>
        <taxon>Pezizomycotina</taxon>
        <taxon>Lecanoromycetes</taxon>
        <taxon>OSLEUM clade</taxon>
        <taxon>Lecanoromycetidae</taxon>
        <taxon>Lecanorales</taxon>
        <taxon>Lecanorineae</taxon>
        <taxon>Ramalinaceae</taxon>
        <taxon>Ramalina</taxon>
    </lineage>
</organism>
<comment type="similarity">
    <text evidence="3">Belongs to the NSE2 family.</text>
</comment>
<evidence type="ECO:0000256" key="6">
    <source>
        <dbReference type="ARBA" id="ARBA00022771"/>
    </source>
</evidence>
<dbReference type="Pfam" id="PF11789">
    <property type="entry name" value="zf-Nse"/>
    <property type="match status" value="1"/>
</dbReference>
<comment type="subcellular location">
    <subcellularLocation>
        <location evidence="1">Nucleus</location>
    </subcellularLocation>
</comment>
<keyword evidence="7" id="KW-0833">Ubl conjugation pathway</keyword>
<protein>
    <recommendedName>
        <fullName evidence="12">SP-RING-type domain-containing protein</fullName>
    </recommendedName>
</protein>
<dbReference type="CDD" id="cd16651">
    <property type="entry name" value="SPL-RING_NSE2"/>
    <property type="match status" value="1"/>
</dbReference>
<dbReference type="AlphaFoldDB" id="A0AA43TYZ5"/>
<feature type="compositionally biased region" description="Basic and acidic residues" evidence="11">
    <location>
        <begin position="382"/>
        <end position="396"/>
    </location>
</feature>
<evidence type="ECO:0000256" key="5">
    <source>
        <dbReference type="ARBA" id="ARBA00022723"/>
    </source>
</evidence>
<dbReference type="GO" id="GO:0005634">
    <property type="term" value="C:nucleus"/>
    <property type="evidence" value="ECO:0007669"/>
    <property type="project" value="UniProtKB-SubCell"/>
</dbReference>
<dbReference type="Proteomes" id="UP001161017">
    <property type="component" value="Unassembled WGS sequence"/>
</dbReference>
<sequence>MPSAGRQRPSAVADRQSRGPSRLPTYEPPVHPLNQNALNALHDLPQNHKLDSLKARQRAANGHLTQAAADINDRLQAKHQLAEKRKRRRENFSSPSQSQQVDEELDRMQVDTEEMTKKLDQKVRDVIDSRVEVDAVEKALKELDANAAANRGVVAPTQSTLGASQFRPRNEDVEGEDENAEGESQAPRAGDPAIKVLDRKMKEHRDAYRAESMFEKYASHNDYIGFKKIVHDARYPSDEAPPLEHASTWFPSEGGRGGPKSRAHHDADDGDDMQVESERISIKCPITLLPMKEPVSSTKCPHNFEKNAILDMISMSEERVGEDGRLIEHGRRGIGRKAMKCPVCEVRLTADDIQPNPVLIRKIKRIQAAQNAQEDDSDDGGDERRSSSRRPLREEGTSSPPPTTHAIKRERMSQARSMAGREVSMVPNSQVNASFATDSFTVEEGDGDEDQDDEEEDGEDDED</sequence>
<feature type="region of interest" description="Disordered" evidence="11">
    <location>
        <begin position="367"/>
        <end position="463"/>
    </location>
</feature>
<dbReference type="EMBL" id="JAPUFD010000010">
    <property type="protein sequence ID" value="MDI1489662.1"/>
    <property type="molecule type" value="Genomic_DNA"/>
</dbReference>
<evidence type="ECO:0000256" key="7">
    <source>
        <dbReference type="ARBA" id="ARBA00022786"/>
    </source>
</evidence>
<evidence type="ECO:0000256" key="4">
    <source>
        <dbReference type="ARBA" id="ARBA00022679"/>
    </source>
</evidence>
<dbReference type="GO" id="GO:0000724">
    <property type="term" value="P:double-strand break repair via homologous recombination"/>
    <property type="evidence" value="ECO:0007669"/>
    <property type="project" value="InterPro"/>
</dbReference>
<dbReference type="GO" id="GO:0030915">
    <property type="term" value="C:Smc5-Smc6 complex"/>
    <property type="evidence" value="ECO:0007669"/>
    <property type="project" value="InterPro"/>
</dbReference>
<accession>A0AA43TYZ5</accession>
<reference evidence="13" key="1">
    <citation type="journal article" date="2023" name="Genome Biol. Evol.">
        <title>First Whole Genome Sequence and Flow Cytometry Genome Size Data for the Lichen-Forming Fungus Ramalina farinacea (Ascomycota).</title>
        <authorList>
            <person name="Llewellyn T."/>
            <person name="Mian S."/>
            <person name="Hill R."/>
            <person name="Leitch I.J."/>
            <person name="Gaya E."/>
        </authorList>
    </citation>
    <scope>NUCLEOTIDE SEQUENCE</scope>
    <source>
        <strain evidence="13">LIQ254RAFAR</strain>
    </source>
</reference>
<dbReference type="GO" id="GO:0061665">
    <property type="term" value="F:SUMO ligase activity"/>
    <property type="evidence" value="ECO:0007669"/>
    <property type="project" value="TreeGrafter"/>
</dbReference>
<evidence type="ECO:0000256" key="11">
    <source>
        <dbReference type="SAM" id="MobiDB-lite"/>
    </source>
</evidence>
<dbReference type="PROSITE" id="PS51044">
    <property type="entry name" value="ZF_SP_RING"/>
    <property type="match status" value="1"/>
</dbReference>
<comment type="pathway">
    <text evidence="2">Protein modification; protein sumoylation.</text>
</comment>
<feature type="compositionally biased region" description="Polar residues" evidence="11">
    <location>
        <begin position="426"/>
        <end position="440"/>
    </location>
</feature>
<evidence type="ECO:0000256" key="9">
    <source>
        <dbReference type="ARBA" id="ARBA00023242"/>
    </source>
</evidence>
<evidence type="ECO:0000256" key="3">
    <source>
        <dbReference type="ARBA" id="ARBA00008212"/>
    </source>
</evidence>
<comment type="caution">
    <text evidence="13">The sequence shown here is derived from an EMBL/GenBank/DDBJ whole genome shotgun (WGS) entry which is preliminary data.</text>
</comment>
<dbReference type="GO" id="GO:0016925">
    <property type="term" value="P:protein sumoylation"/>
    <property type="evidence" value="ECO:0007669"/>
    <property type="project" value="TreeGrafter"/>
</dbReference>
<evidence type="ECO:0000256" key="8">
    <source>
        <dbReference type="ARBA" id="ARBA00022833"/>
    </source>
</evidence>
<name>A0AA43TYZ5_9LECA</name>
<evidence type="ECO:0000259" key="12">
    <source>
        <dbReference type="PROSITE" id="PS51044"/>
    </source>
</evidence>
<feature type="compositionally biased region" description="Acidic residues" evidence="11">
    <location>
        <begin position="441"/>
        <end position="463"/>
    </location>
</feature>
<feature type="region of interest" description="Disordered" evidence="11">
    <location>
        <begin position="80"/>
        <end position="106"/>
    </location>
</feature>
<dbReference type="PANTHER" id="PTHR21330">
    <property type="entry name" value="E3 SUMO-PROTEIN LIGASE NSE2"/>
    <property type="match status" value="1"/>
</dbReference>
<dbReference type="InterPro" id="IPR013083">
    <property type="entry name" value="Znf_RING/FYVE/PHD"/>
</dbReference>